<keyword evidence="5" id="KW-0808">Transferase</keyword>
<dbReference type="PhylomeDB" id="A7S5N1"/>
<dbReference type="GO" id="GO:0004479">
    <property type="term" value="F:methionyl-tRNA formyltransferase activity"/>
    <property type="evidence" value="ECO:0000318"/>
    <property type="project" value="GO_Central"/>
</dbReference>
<protein>
    <recommendedName>
        <fullName evidence="4">Methionyl-tRNA formyltransferase, mitochondrial</fullName>
        <ecNumber evidence="3">2.1.2.9</ecNumber>
    </recommendedName>
</protein>
<dbReference type="InterPro" id="IPR005794">
    <property type="entry name" value="Fmt"/>
</dbReference>
<evidence type="ECO:0000313" key="14">
    <source>
        <dbReference type="Proteomes" id="UP000001593"/>
    </source>
</evidence>
<dbReference type="Pfam" id="PF02911">
    <property type="entry name" value="Formyl_trans_C"/>
    <property type="match status" value="1"/>
</dbReference>
<keyword evidence="14" id="KW-1185">Reference proteome</keyword>
<keyword evidence="6" id="KW-0648">Protein biosynthesis</keyword>
<dbReference type="InterPro" id="IPR044135">
    <property type="entry name" value="Met-tRNA-FMT_C"/>
</dbReference>
<dbReference type="AlphaFoldDB" id="A7S5N1"/>
<dbReference type="SUPFAM" id="SSF50486">
    <property type="entry name" value="FMT C-terminal domain-like"/>
    <property type="match status" value="1"/>
</dbReference>
<keyword evidence="8" id="KW-0496">Mitochondrion</keyword>
<dbReference type="GO" id="GO:0071951">
    <property type="term" value="P:conversion of methionyl-tRNA to N-formyl-methionyl-tRNA"/>
    <property type="evidence" value="ECO:0000318"/>
    <property type="project" value="GO_Central"/>
</dbReference>
<feature type="domain" description="Formyl transferase C-terminal" evidence="12">
    <location>
        <begin position="232"/>
        <end position="333"/>
    </location>
</feature>
<dbReference type="InterPro" id="IPR005793">
    <property type="entry name" value="Formyl_trans_C"/>
</dbReference>
<dbReference type="FunFam" id="3.40.50.12230:FF:000003">
    <property type="entry name" value="methionyl-tRNA formyltransferase, mitochondrial"/>
    <property type="match status" value="1"/>
</dbReference>
<dbReference type="PANTHER" id="PTHR11138:SF5">
    <property type="entry name" value="METHIONYL-TRNA FORMYLTRANSFERASE, MITOCHONDRIAL"/>
    <property type="match status" value="1"/>
</dbReference>
<evidence type="ECO:0000313" key="13">
    <source>
        <dbReference type="EMBL" id="EDO41040.1"/>
    </source>
</evidence>
<evidence type="ECO:0000256" key="7">
    <source>
        <dbReference type="ARBA" id="ARBA00022946"/>
    </source>
</evidence>
<dbReference type="GO" id="GO:0005739">
    <property type="term" value="C:mitochondrion"/>
    <property type="evidence" value="ECO:0000318"/>
    <property type="project" value="GO_Central"/>
</dbReference>
<dbReference type="eggNOG" id="KOG3082">
    <property type="taxonomic scope" value="Eukaryota"/>
</dbReference>
<evidence type="ECO:0000256" key="2">
    <source>
        <dbReference type="ARBA" id="ARBA00010699"/>
    </source>
</evidence>
<organism evidence="13 14">
    <name type="scientific">Nematostella vectensis</name>
    <name type="common">Starlet sea anemone</name>
    <dbReference type="NCBI Taxonomy" id="45351"/>
    <lineage>
        <taxon>Eukaryota</taxon>
        <taxon>Metazoa</taxon>
        <taxon>Cnidaria</taxon>
        <taxon>Anthozoa</taxon>
        <taxon>Hexacorallia</taxon>
        <taxon>Actiniaria</taxon>
        <taxon>Edwardsiidae</taxon>
        <taxon>Nematostella</taxon>
    </lineage>
</organism>
<evidence type="ECO:0000256" key="4">
    <source>
        <dbReference type="ARBA" id="ARBA00014185"/>
    </source>
</evidence>
<dbReference type="SUPFAM" id="SSF53328">
    <property type="entry name" value="Formyltransferase"/>
    <property type="match status" value="1"/>
</dbReference>
<dbReference type="InterPro" id="IPR011034">
    <property type="entry name" value="Formyl_transferase-like_C_sf"/>
</dbReference>
<dbReference type="Pfam" id="PF00551">
    <property type="entry name" value="Formyl_trans_N"/>
    <property type="match status" value="1"/>
</dbReference>
<evidence type="ECO:0000256" key="6">
    <source>
        <dbReference type="ARBA" id="ARBA00022917"/>
    </source>
</evidence>
<comment type="similarity">
    <text evidence="2">Belongs to the Fmt family.</text>
</comment>
<dbReference type="InterPro" id="IPR041711">
    <property type="entry name" value="Met-tRNA-FMT_N"/>
</dbReference>
<gene>
    <name evidence="13" type="ORF">NEMVEDRAFT_v1g236947</name>
</gene>
<dbReference type="OrthoDB" id="10268103at2759"/>
<dbReference type="InParanoid" id="A7S5N1"/>
<dbReference type="HOGENOM" id="CLU_033347_0_0_1"/>
<comment type="catalytic activity">
    <reaction evidence="9">
        <text>L-methionyl-tRNA(fMet) + (6R)-10-formyltetrahydrofolate = N-formyl-L-methionyl-tRNA(fMet) + (6S)-5,6,7,8-tetrahydrofolate + H(+)</text>
        <dbReference type="Rhea" id="RHEA:24380"/>
        <dbReference type="Rhea" id="RHEA-COMP:9952"/>
        <dbReference type="Rhea" id="RHEA-COMP:9953"/>
        <dbReference type="ChEBI" id="CHEBI:15378"/>
        <dbReference type="ChEBI" id="CHEBI:57453"/>
        <dbReference type="ChEBI" id="CHEBI:78530"/>
        <dbReference type="ChEBI" id="CHEBI:78844"/>
        <dbReference type="ChEBI" id="CHEBI:195366"/>
        <dbReference type="EC" id="2.1.2.9"/>
    </reaction>
    <physiologicalReaction direction="left-to-right" evidence="9">
        <dbReference type="Rhea" id="RHEA:24381"/>
    </physiologicalReaction>
</comment>
<evidence type="ECO:0000256" key="3">
    <source>
        <dbReference type="ARBA" id="ARBA00012261"/>
    </source>
</evidence>
<comment type="subcellular location">
    <subcellularLocation>
        <location evidence="1">Mitochondrion</location>
    </subcellularLocation>
</comment>
<evidence type="ECO:0000256" key="5">
    <source>
        <dbReference type="ARBA" id="ARBA00022679"/>
    </source>
</evidence>
<dbReference type="KEGG" id="nve:5512762"/>
<dbReference type="InterPro" id="IPR036477">
    <property type="entry name" value="Formyl_transf_N_sf"/>
</dbReference>
<feature type="domain" description="Formyl transferase N-terminal" evidence="11">
    <location>
        <begin position="20"/>
        <end position="202"/>
    </location>
</feature>
<name>A7S5N1_NEMVE</name>
<evidence type="ECO:0000256" key="9">
    <source>
        <dbReference type="ARBA" id="ARBA00052555"/>
    </source>
</evidence>
<dbReference type="STRING" id="45351.A7S5N1"/>
<dbReference type="OMA" id="GGINMHP"/>
<dbReference type="NCBIfam" id="TIGR00460">
    <property type="entry name" value="fmt"/>
    <property type="match status" value="1"/>
</dbReference>
<dbReference type="EMBL" id="DS469583">
    <property type="protein sequence ID" value="EDO41040.1"/>
    <property type="molecule type" value="Genomic_DNA"/>
</dbReference>
<dbReference type="Proteomes" id="UP000001593">
    <property type="component" value="Unassembled WGS sequence"/>
</dbReference>
<dbReference type="Gene3D" id="3.40.50.12230">
    <property type="match status" value="1"/>
</dbReference>
<accession>A7S5N1</accession>
<dbReference type="EC" id="2.1.2.9" evidence="3"/>
<comment type="function">
    <text evidence="10">Methionyl-tRNA formyltransferase that formylates methionyl-tRNA in mitochondria and is crucial for translation initiation.</text>
</comment>
<evidence type="ECO:0000256" key="8">
    <source>
        <dbReference type="ARBA" id="ARBA00023128"/>
    </source>
</evidence>
<evidence type="ECO:0000259" key="11">
    <source>
        <dbReference type="Pfam" id="PF00551"/>
    </source>
</evidence>
<reference evidence="13 14" key="1">
    <citation type="journal article" date="2007" name="Science">
        <title>Sea anemone genome reveals ancestral eumetazoan gene repertoire and genomic organization.</title>
        <authorList>
            <person name="Putnam N.H."/>
            <person name="Srivastava M."/>
            <person name="Hellsten U."/>
            <person name="Dirks B."/>
            <person name="Chapman J."/>
            <person name="Salamov A."/>
            <person name="Terry A."/>
            <person name="Shapiro H."/>
            <person name="Lindquist E."/>
            <person name="Kapitonov V.V."/>
            <person name="Jurka J."/>
            <person name="Genikhovich G."/>
            <person name="Grigoriev I.V."/>
            <person name="Lucas S.M."/>
            <person name="Steele R.E."/>
            <person name="Finnerty J.R."/>
            <person name="Technau U."/>
            <person name="Martindale M.Q."/>
            <person name="Rokhsar D.S."/>
        </authorList>
    </citation>
    <scope>NUCLEOTIDE SEQUENCE [LARGE SCALE GENOMIC DNA]</scope>
    <source>
        <strain evidence="14">CH2 X CH6</strain>
    </source>
</reference>
<dbReference type="CDD" id="cd08704">
    <property type="entry name" value="Met_tRNA_FMT_C"/>
    <property type="match status" value="1"/>
</dbReference>
<evidence type="ECO:0000256" key="10">
    <source>
        <dbReference type="ARBA" id="ARBA00057846"/>
    </source>
</evidence>
<keyword evidence="7" id="KW-0809">Transit peptide</keyword>
<proteinExistence type="inferred from homology"/>
<dbReference type="CDD" id="cd08646">
    <property type="entry name" value="FMT_core_Met-tRNA-FMT_N"/>
    <property type="match status" value="1"/>
</dbReference>
<evidence type="ECO:0000259" key="12">
    <source>
        <dbReference type="Pfam" id="PF02911"/>
    </source>
</evidence>
<evidence type="ECO:0000256" key="1">
    <source>
        <dbReference type="ARBA" id="ARBA00004173"/>
    </source>
</evidence>
<dbReference type="InterPro" id="IPR002376">
    <property type="entry name" value="Formyl_transf_N"/>
</dbReference>
<dbReference type="PANTHER" id="PTHR11138">
    <property type="entry name" value="METHIONYL-TRNA FORMYLTRANSFERASE"/>
    <property type="match status" value="1"/>
</dbReference>
<sequence>MKLSPSLFSRLNPGKPPWRVLFFGTDKFAVHPLQNLLERMQDGSLIENVELVCPPERRRAINKKVQNENFITAREYAIEEGIPIHEWKGKEGWAPEYSPEGPYDIGVVASFGYLIPNNVIDLCPSGMVNIHPSILPKWRGAAPMTHAILSGASHTGVSIVGVSRDRFDHGKILLQENYKIRDDIMYDDLSDELAILGSRMMLYTIEHWDELWKTAKVQPKEGASKAPRNSIQTGFISWEDHTWEQIWGKWRALSTRVGIHTSWGGKKVRLIKMSPEKIEDDVEEIREALPGQTKYDKEREILFIKCKDDWAGFTELQFECKDIIKARDFANSYLLQSIKNSKDGRTFKDLEAASC</sequence>